<comment type="caution">
    <text evidence="12">The sequence shown here is derived from an EMBL/GenBank/DDBJ whole genome shotgun (WGS) entry which is preliminary data.</text>
</comment>
<dbReference type="Pfam" id="PF00227">
    <property type="entry name" value="Proteasome"/>
    <property type="match status" value="1"/>
</dbReference>
<evidence type="ECO:0000256" key="2">
    <source>
        <dbReference type="ARBA" id="ARBA00004123"/>
    </source>
</evidence>
<keyword evidence="7" id="KW-0539">Nucleus</keyword>
<dbReference type="PROSITE" id="PS00388">
    <property type="entry name" value="PROTEASOME_ALPHA_1"/>
    <property type="match status" value="1"/>
</dbReference>
<dbReference type="AlphaFoldDB" id="A0A8J2RUU6"/>
<keyword evidence="5" id="KW-0963">Cytoplasm</keyword>
<dbReference type="Proteomes" id="UP000789390">
    <property type="component" value="Unassembled WGS sequence"/>
</dbReference>
<dbReference type="SMART" id="SM00948">
    <property type="entry name" value="Proteasome_A_N"/>
    <property type="match status" value="1"/>
</dbReference>
<name>A0A8J2RUU6_9CRUS</name>
<dbReference type="Pfam" id="PF10584">
    <property type="entry name" value="Proteasome_A_N"/>
    <property type="match status" value="1"/>
</dbReference>
<feature type="region of interest" description="Disordered" evidence="10">
    <location>
        <begin position="367"/>
        <end position="386"/>
    </location>
</feature>
<evidence type="ECO:0000256" key="3">
    <source>
        <dbReference type="ARBA" id="ARBA00004496"/>
    </source>
</evidence>
<evidence type="ECO:0000256" key="5">
    <source>
        <dbReference type="ARBA" id="ARBA00022490"/>
    </source>
</evidence>
<evidence type="ECO:0000256" key="6">
    <source>
        <dbReference type="ARBA" id="ARBA00022942"/>
    </source>
</evidence>
<dbReference type="InterPro" id="IPR001353">
    <property type="entry name" value="Proteasome_sua/b"/>
</dbReference>
<evidence type="ECO:0000313" key="12">
    <source>
        <dbReference type="EMBL" id="CAH0103446.1"/>
    </source>
</evidence>
<dbReference type="PROSITE" id="PS51475">
    <property type="entry name" value="PROTEASOME_ALPHA_2"/>
    <property type="match status" value="1"/>
</dbReference>
<keyword evidence="8" id="KW-0802">TPR repeat</keyword>
<evidence type="ECO:0000256" key="9">
    <source>
        <dbReference type="PROSITE-ProRule" id="PRU00808"/>
    </source>
</evidence>
<dbReference type="InterPro" id="IPR019734">
    <property type="entry name" value="TPR_rpt"/>
</dbReference>
<comment type="function">
    <text evidence="1">The proteasome is a multicatalytic proteinase complex which is characterized by its ability to cleave peptides with Arg, Phe, Tyr, Leu, and Glu adjacent to the leaving group at neutral or slightly basic pH. The proteasome has an ATP-dependent proteolytic activity.</text>
</comment>
<dbReference type="SUPFAM" id="SSF56235">
    <property type="entry name" value="N-terminal nucleophile aminohydrolases (Ntn hydrolases)"/>
    <property type="match status" value="1"/>
</dbReference>
<accession>A0A8J2RUU6</accession>
<organism evidence="12 13">
    <name type="scientific">Daphnia galeata</name>
    <dbReference type="NCBI Taxonomy" id="27404"/>
    <lineage>
        <taxon>Eukaryota</taxon>
        <taxon>Metazoa</taxon>
        <taxon>Ecdysozoa</taxon>
        <taxon>Arthropoda</taxon>
        <taxon>Crustacea</taxon>
        <taxon>Branchiopoda</taxon>
        <taxon>Diplostraca</taxon>
        <taxon>Cladocera</taxon>
        <taxon>Anomopoda</taxon>
        <taxon>Daphniidae</taxon>
        <taxon>Daphnia</taxon>
    </lineage>
</organism>
<dbReference type="PANTHER" id="PTHR44177">
    <property type="entry name" value="TETRATRICOPEPTIDE REPEAT PROTEIN 8"/>
    <property type="match status" value="1"/>
</dbReference>
<dbReference type="FunFam" id="3.60.20.10:FF:000063">
    <property type="entry name" value="Proteasome subunit alpha type"/>
    <property type="match status" value="1"/>
</dbReference>
<dbReference type="InterPro" id="IPR011990">
    <property type="entry name" value="TPR-like_helical_dom_sf"/>
</dbReference>
<comment type="similarity">
    <text evidence="9">Belongs to the peptidase T1A family.</text>
</comment>
<dbReference type="CDD" id="cd03749">
    <property type="entry name" value="proteasome_alpha_type_1"/>
    <property type="match status" value="1"/>
</dbReference>
<evidence type="ECO:0000259" key="11">
    <source>
        <dbReference type="PROSITE" id="PS00388"/>
    </source>
</evidence>
<keyword evidence="13" id="KW-1185">Reference proteome</keyword>
<dbReference type="SMART" id="SM00028">
    <property type="entry name" value="TPR"/>
    <property type="match status" value="6"/>
</dbReference>
<dbReference type="GO" id="GO:0097730">
    <property type="term" value="C:non-motile cilium"/>
    <property type="evidence" value="ECO:0007669"/>
    <property type="project" value="TreeGrafter"/>
</dbReference>
<dbReference type="Gene3D" id="3.60.20.10">
    <property type="entry name" value="Glutamine Phosphoribosylpyrophosphate, subunit 1, domain 1"/>
    <property type="match status" value="1"/>
</dbReference>
<dbReference type="GO" id="GO:0005737">
    <property type="term" value="C:cytoplasm"/>
    <property type="evidence" value="ECO:0007669"/>
    <property type="project" value="UniProtKB-SubCell"/>
</dbReference>
<dbReference type="CDD" id="cd21341">
    <property type="entry name" value="TTC8_N"/>
    <property type="match status" value="1"/>
</dbReference>
<evidence type="ECO:0000256" key="4">
    <source>
        <dbReference type="ARBA" id="ARBA00021331"/>
    </source>
</evidence>
<dbReference type="GO" id="GO:1905515">
    <property type="term" value="P:non-motile cilium assembly"/>
    <property type="evidence" value="ECO:0007669"/>
    <property type="project" value="InterPro"/>
</dbReference>
<evidence type="ECO:0000256" key="8">
    <source>
        <dbReference type="PROSITE-ProRule" id="PRU00339"/>
    </source>
</evidence>
<dbReference type="SUPFAM" id="SSF48452">
    <property type="entry name" value="TPR-like"/>
    <property type="match status" value="1"/>
</dbReference>
<protein>
    <recommendedName>
        <fullName evidence="4">Proteasome subunit alpha type-1</fullName>
    </recommendedName>
</protein>
<dbReference type="GO" id="GO:0036064">
    <property type="term" value="C:ciliary basal body"/>
    <property type="evidence" value="ECO:0007669"/>
    <property type="project" value="TreeGrafter"/>
</dbReference>
<dbReference type="Gene3D" id="1.25.40.10">
    <property type="entry name" value="Tetratricopeptide repeat domain"/>
    <property type="match status" value="1"/>
</dbReference>
<dbReference type="PANTHER" id="PTHR44177:SF1">
    <property type="entry name" value="TETRATRICOPEPTIDE REPEAT PROTEIN 8"/>
    <property type="match status" value="1"/>
</dbReference>
<sequence length="752" mass="83750">MGEIFRNQYDNDVTVWSPQGRIHQVEYAMEAVKQGSATIGLKSKTHAAIVALKRATSELSAYQKKIIPIDTHMGMTIAGLTADARFLSRYMRTECLNHRYSHDEPLPVSRLIGNLGNKLQVCTQRYDRRPYGVGLLVAGYDSKGPHIYQTCPSATYFDCKAMAIGARSQSARTYLEKHLNEFLECSVEDLVRHGLRALRDTLPNENVSIGVVGKGMDFTIYDDGGVESFLAGLDKEDRRGGRPLPPDVEEDLKEVPVGEAPAPEQDPVMAVEMDVEQHSVIEMDPFYTAMSLYRKRNFIQCAQVCSDILRDDGQHQAAWALKVRALTQRVAYDDTDVLESLAESTSIENQLTKTAPPGTSTVIKTARRDAVAGTNRPPTQSRPLSGVVRLNHSGLGGSHDVNNSQLTAKSRVQTSRLLSRLGTASLSTEAESFINVARLNLAQYAVLSQLVKPLFEYLYFVQGDVKSALELANQAQHHSSTLPTNHNETNHYWKCATARCLIRLGLVRQIVQTTSDWYIQMNNSDGVLLMAKSYLIIDQPLAALEIYKNGLRKFPKDTVILSGIARIYEELRQPEDSVSTYKEVLKYDSSNTEAMACIAAHFFYTGQPEWALVFYKRLLQMGIHTAEVFCNIALCCLKTQQFDMIIPCIENALTLAVKDDLLAEVWYNAGHVGIATGNLELAENCWKLTRRINPNHSEACNNLGVLSLLEGRLQEGKALLNASLSLNEDLIEAKLNLKQLSNQDNELTECLI</sequence>
<dbReference type="InterPro" id="IPR000426">
    <property type="entry name" value="Proteasome_asu_N"/>
</dbReference>
<dbReference type="EMBL" id="CAKKLH010000112">
    <property type="protein sequence ID" value="CAH0103446.1"/>
    <property type="molecule type" value="Genomic_DNA"/>
</dbReference>
<dbReference type="InterPro" id="IPR023332">
    <property type="entry name" value="Proteasome_alpha-type"/>
</dbReference>
<feature type="domain" description="Proteasome alpha-type subunits" evidence="11">
    <location>
        <begin position="9"/>
        <end position="31"/>
    </location>
</feature>
<feature type="repeat" description="TPR" evidence="8">
    <location>
        <begin position="663"/>
        <end position="696"/>
    </location>
</feature>
<gene>
    <name evidence="12" type="ORF">DGAL_LOCUS6020</name>
</gene>
<keyword evidence="6 9" id="KW-0647">Proteasome</keyword>
<dbReference type="InterPro" id="IPR029055">
    <property type="entry name" value="Ntn_hydrolases_N"/>
</dbReference>
<evidence type="ECO:0000256" key="7">
    <source>
        <dbReference type="ARBA" id="ARBA00023242"/>
    </source>
</evidence>
<dbReference type="GO" id="GO:0034464">
    <property type="term" value="C:BBSome"/>
    <property type="evidence" value="ECO:0007669"/>
    <property type="project" value="InterPro"/>
</dbReference>
<comment type="subcellular location">
    <subcellularLocation>
        <location evidence="3">Cytoplasm</location>
    </subcellularLocation>
    <subcellularLocation>
        <location evidence="2">Nucleus</location>
    </subcellularLocation>
</comment>
<evidence type="ECO:0000256" key="10">
    <source>
        <dbReference type="SAM" id="MobiDB-lite"/>
    </source>
</evidence>
<dbReference type="InterPro" id="IPR035144">
    <property type="entry name" value="Proteasome_alpha1"/>
</dbReference>
<proteinExistence type="inferred from homology"/>
<dbReference type="OrthoDB" id="421121at2759"/>
<dbReference type="GO" id="GO:0019773">
    <property type="term" value="C:proteasome core complex, alpha-subunit complex"/>
    <property type="evidence" value="ECO:0007669"/>
    <property type="project" value="UniProtKB-UniRule"/>
</dbReference>
<dbReference type="GO" id="GO:0005634">
    <property type="term" value="C:nucleus"/>
    <property type="evidence" value="ECO:0007669"/>
    <property type="project" value="UniProtKB-SubCell"/>
</dbReference>
<dbReference type="GO" id="GO:0006511">
    <property type="term" value="P:ubiquitin-dependent protein catabolic process"/>
    <property type="evidence" value="ECO:0007669"/>
    <property type="project" value="InterPro"/>
</dbReference>
<dbReference type="InterPro" id="IPR028796">
    <property type="entry name" value="BBS8"/>
</dbReference>
<dbReference type="PROSITE" id="PS50005">
    <property type="entry name" value="TPR"/>
    <property type="match status" value="1"/>
</dbReference>
<evidence type="ECO:0000313" key="13">
    <source>
        <dbReference type="Proteomes" id="UP000789390"/>
    </source>
</evidence>
<evidence type="ECO:0000256" key="1">
    <source>
        <dbReference type="ARBA" id="ARBA00002000"/>
    </source>
</evidence>
<reference evidence="12" key="1">
    <citation type="submission" date="2021-11" db="EMBL/GenBank/DDBJ databases">
        <authorList>
            <person name="Schell T."/>
        </authorList>
    </citation>
    <scope>NUCLEOTIDE SEQUENCE</scope>
    <source>
        <strain evidence="12">M5</strain>
    </source>
</reference>